<dbReference type="RefSeq" id="WP_203897211.1">
    <property type="nucleotide sequence ID" value="NZ_BOPF01000002.1"/>
</dbReference>
<gene>
    <name evidence="1" type="ORF">Val02_05400</name>
</gene>
<reference evidence="1" key="1">
    <citation type="submission" date="2021-01" db="EMBL/GenBank/DDBJ databases">
        <title>Whole genome shotgun sequence of Virgisporangium aliadipatigenens NBRC 105644.</title>
        <authorList>
            <person name="Komaki H."/>
            <person name="Tamura T."/>
        </authorList>
    </citation>
    <scope>NUCLEOTIDE SEQUENCE</scope>
    <source>
        <strain evidence="1">NBRC 105644</strain>
    </source>
</reference>
<name>A0A8J3YEI1_9ACTN</name>
<protein>
    <submittedName>
        <fullName evidence="1">Uncharacterized protein</fullName>
    </submittedName>
</protein>
<dbReference type="AlphaFoldDB" id="A0A8J3YEI1"/>
<evidence type="ECO:0000313" key="1">
    <source>
        <dbReference type="EMBL" id="GIJ43654.1"/>
    </source>
</evidence>
<dbReference type="Proteomes" id="UP000619260">
    <property type="component" value="Unassembled WGS sequence"/>
</dbReference>
<comment type="caution">
    <text evidence="1">The sequence shown here is derived from an EMBL/GenBank/DDBJ whole genome shotgun (WGS) entry which is preliminary data.</text>
</comment>
<organism evidence="1 2">
    <name type="scientific">Virgisporangium aliadipatigenens</name>
    <dbReference type="NCBI Taxonomy" id="741659"/>
    <lineage>
        <taxon>Bacteria</taxon>
        <taxon>Bacillati</taxon>
        <taxon>Actinomycetota</taxon>
        <taxon>Actinomycetes</taxon>
        <taxon>Micromonosporales</taxon>
        <taxon>Micromonosporaceae</taxon>
        <taxon>Virgisporangium</taxon>
    </lineage>
</organism>
<evidence type="ECO:0000313" key="2">
    <source>
        <dbReference type="Proteomes" id="UP000619260"/>
    </source>
</evidence>
<accession>A0A8J3YEI1</accession>
<proteinExistence type="predicted"/>
<keyword evidence="2" id="KW-1185">Reference proteome</keyword>
<sequence length="115" mass="12690">MDERADPVEILARVGRFDSRERAFDVWVHKARKAGWSVEVRATTFDVPGTGCGVVDIEGLPYRVHHGPRVRHLVGIVEPGKHLIASAVDATLGRADGTVFRWEFGYAAWAEPVIG</sequence>
<dbReference type="EMBL" id="BOPF01000002">
    <property type="protein sequence ID" value="GIJ43654.1"/>
    <property type="molecule type" value="Genomic_DNA"/>
</dbReference>